<keyword evidence="4" id="KW-1185">Reference proteome</keyword>
<dbReference type="InterPro" id="IPR000286">
    <property type="entry name" value="HDACs"/>
</dbReference>
<comment type="similarity">
    <text evidence="1">Belongs to the histone deacetylase family.</text>
</comment>
<evidence type="ECO:0000313" key="3">
    <source>
        <dbReference type="EMBL" id="NIA70127.1"/>
    </source>
</evidence>
<dbReference type="PRINTS" id="PR01270">
    <property type="entry name" value="HDASUPER"/>
</dbReference>
<reference evidence="3" key="1">
    <citation type="submission" date="2020-03" db="EMBL/GenBank/DDBJ databases">
        <title>Genome of Pelagibius litoralis DSM 21314T.</title>
        <authorList>
            <person name="Wang G."/>
        </authorList>
    </citation>
    <scope>NUCLEOTIDE SEQUENCE</scope>
    <source>
        <strain evidence="3">DSM 21314</strain>
    </source>
</reference>
<dbReference type="InterPro" id="IPR023696">
    <property type="entry name" value="Ureohydrolase_dom_sf"/>
</dbReference>
<dbReference type="EMBL" id="JAAQPH010000012">
    <property type="protein sequence ID" value="NIA70127.1"/>
    <property type="molecule type" value="Genomic_DNA"/>
</dbReference>
<gene>
    <name evidence="3" type="ORF">HBA54_16090</name>
</gene>
<dbReference type="Proteomes" id="UP000761264">
    <property type="component" value="Unassembled WGS sequence"/>
</dbReference>
<dbReference type="RefSeq" id="WP_167226424.1">
    <property type="nucleotide sequence ID" value="NZ_JAAQPH010000012.1"/>
</dbReference>
<proteinExistence type="inferred from homology"/>
<organism evidence="3 4">
    <name type="scientific">Pelagibius litoralis</name>
    <dbReference type="NCBI Taxonomy" id="374515"/>
    <lineage>
        <taxon>Bacteria</taxon>
        <taxon>Pseudomonadati</taxon>
        <taxon>Pseudomonadota</taxon>
        <taxon>Alphaproteobacteria</taxon>
        <taxon>Rhodospirillales</taxon>
        <taxon>Rhodovibrionaceae</taxon>
        <taxon>Pelagibius</taxon>
    </lineage>
</organism>
<dbReference type="AlphaFoldDB" id="A0A967EZ85"/>
<dbReference type="InterPro" id="IPR023801">
    <property type="entry name" value="His_deacetylse_dom"/>
</dbReference>
<dbReference type="PANTHER" id="PTHR10625:SF10">
    <property type="entry name" value="HISTONE DEACETYLASE HDAC1"/>
    <property type="match status" value="1"/>
</dbReference>
<dbReference type="SUPFAM" id="SSF52768">
    <property type="entry name" value="Arginase/deacetylase"/>
    <property type="match status" value="1"/>
</dbReference>
<evidence type="ECO:0000259" key="2">
    <source>
        <dbReference type="Pfam" id="PF00850"/>
    </source>
</evidence>
<dbReference type="CDD" id="cd11599">
    <property type="entry name" value="HDAC_classII_2"/>
    <property type="match status" value="1"/>
</dbReference>
<dbReference type="GO" id="GO:0004407">
    <property type="term" value="F:histone deacetylase activity"/>
    <property type="evidence" value="ECO:0007669"/>
    <property type="project" value="TreeGrafter"/>
</dbReference>
<evidence type="ECO:0000256" key="1">
    <source>
        <dbReference type="ARBA" id="ARBA00005947"/>
    </source>
</evidence>
<sequence length="309" mass="33162">MSTLLFSHSACEQHDPGALHPENPGRLKAIMKTLDRPEFSALLRREAPHAEHQQIARVHPESFVHEVLAAVPSHGERMLDADTVVSSGSGEAALRAAGAVVAAVDAVVAGEADNAFCAVRPPGHHAEPRQAMGFCIFNNVAVGALHARVVHGCRRVAVVDFDVHHGNGTQAMFWDDPDLFYASTHQFPLYPGTGLSHESGVGGNIVNVPLPSDSGSAAFREALRGSILPALTEFKPDFLFISAGFDAHTEDPLAGLNFIDEDYAWATQQLMELARNTCGGRLVSVLEGGYDHQALARSVAAHVRTLMRF</sequence>
<dbReference type="InterPro" id="IPR037138">
    <property type="entry name" value="His_deacetylse_dom_sf"/>
</dbReference>
<evidence type="ECO:0000313" key="4">
    <source>
        <dbReference type="Proteomes" id="UP000761264"/>
    </source>
</evidence>
<protein>
    <submittedName>
        <fullName evidence="3">Histone deacetylase family protein</fullName>
    </submittedName>
</protein>
<feature type="domain" description="Histone deacetylase" evidence="2">
    <location>
        <begin position="20"/>
        <end position="306"/>
    </location>
</feature>
<accession>A0A967EZ85</accession>
<dbReference type="Gene3D" id="3.40.800.20">
    <property type="entry name" value="Histone deacetylase domain"/>
    <property type="match status" value="1"/>
</dbReference>
<dbReference type="PANTHER" id="PTHR10625">
    <property type="entry name" value="HISTONE DEACETYLASE HDAC1-RELATED"/>
    <property type="match status" value="1"/>
</dbReference>
<dbReference type="Pfam" id="PF00850">
    <property type="entry name" value="Hist_deacetyl"/>
    <property type="match status" value="1"/>
</dbReference>
<name>A0A967EZ85_9PROT</name>
<comment type="caution">
    <text evidence="3">The sequence shown here is derived from an EMBL/GenBank/DDBJ whole genome shotgun (WGS) entry which is preliminary data.</text>
</comment>
<dbReference type="GO" id="GO:0040029">
    <property type="term" value="P:epigenetic regulation of gene expression"/>
    <property type="evidence" value="ECO:0007669"/>
    <property type="project" value="TreeGrafter"/>
</dbReference>